<feature type="transmembrane region" description="Helical" evidence="1">
    <location>
        <begin position="128"/>
        <end position="154"/>
    </location>
</feature>
<organism evidence="3 4">
    <name type="scientific">Dinoponera quadriceps</name>
    <name type="common">South American ant</name>
    <dbReference type="NCBI Taxonomy" id="609295"/>
    <lineage>
        <taxon>Eukaryota</taxon>
        <taxon>Metazoa</taxon>
        <taxon>Ecdysozoa</taxon>
        <taxon>Arthropoda</taxon>
        <taxon>Hexapoda</taxon>
        <taxon>Insecta</taxon>
        <taxon>Pterygota</taxon>
        <taxon>Neoptera</taxon>
        <taxon>Endopterygota</taxon>
        <taxon>Hymenoptera</taxon>
        <taxon>Apocrita</taxon>
        <taxon>Aculeata</taxon>
        <taxon>Formicoidea</taxon>
        <taxon>Formicidae</taxon>
        <taxon>Ponerinae</taxon>
        <taxon>Ponerini</taxon>
        <taxon>Dinoponera</taxon>
    </lineage>
</organism>
<evidence type="ECO:0000313" key="3">
    <source>
        <dbReference type="Proteomes" id="UP000515204"/>
    </source>
</evidence>
<dbReference type="PANTHER" id="PTHR14969:SF13">
    <property type="entry name" value="AT30094P"/>
    <property type="match status" value="1"/>
</dbReference>
<sequence>METQKKREVPSLLRKILAIDAYLSDAFVKRVEHLLPLKQLKVHYTTLEISCHGLLWLPTTLMFIWLLANKNYYQLQVNLLIGLVLDIIVVAVVKAIARRRRPCINDDPFSLGPDKYSFPSGHASRATFIVYTFIYLWPISMICVPPLLAWSFSIYMSRILMRRHHILDVLAGIGIGILEGLLIGYMYLEQETCVNLISWVTDERMSGPEYDV</sequence>
<dbReference type="CDD" id="cd03391">
    <property type="entry name" value="PAP2_containing_2_like"/>
    <property type="match status" value="1"/>
</dbReference>
<dbReference type="SMART" id="SM00014">
    <property type="entry name" value="acidPPc"/>
    <property type="match status" value="1"/>
</dbReference>
<evidence type="ECO:0000313" key="4">
    <source>
        <dbReference type="RefSeq" id="XP_014470707.1"/>
    </source>
</evidence>
<accession>A0A6P3WXR2</accession>
<dbReference type="Pfam" id="PF01569">
    <property type="entry name" value="PAP2"/>
    <property type="match status" value="1"/>
</dbReference>
<keyword evidence="3" id="KW-1185">Reference proteome</keyword>
<dbReference type="InterPro" id="IPR036938">
    <property type="entry name" value="PAP2/HPO_sf"/>
</dbReference>
<feature type="transmembrane region" description="Helical" evidence="1">
    <location>
        <begin position="44"/>
        <end position="67"/>
    </location>
</feature>
<feature type="transmembrane region" description="Helical" evidence="1">
    <location>
        <begin position="79"/>
        <end position="97"/>
    </location>
</feature>
<dbReference type="OrthoDB" id="10266771at2759"/>
<dbReference type="RefSeq" id="XP_014470707.1">
    <property type="nucleotide sequence ID" value="XM_014615221.1"/>
</dbReference>
<dbReference type="Proteomes" id="UP000515204">
    <property type="component" value="Unplaced"/>
</dbReference>
<keyword evidence="1" id="KW-0812">Transmembrane</keyword>
<dbReference type="GeneID" id="106742358"/>
<proteinExistence type="predicted"/>
<feature type="domain" description="Phosphatidic acid phosphatase type 2/haloperoxidase" evidence="2">
    <location>
        <begin position="74"/>
        <end position="184"/>
    </location>
</feature>
<dbReference type="KEGG" id="dqu:106742358"/>
<keyword evidence="1" id="KW-1133">Transmembrane helix</keyword>
<reference evidence="4" key="1">
    <citation type="submission" date="2025-08" db="UniProtKB">
        <authorList>
            <consortium name="RefSeq"/>
        </authorList>
    </citation>
    <scope>IDENTIFICATION</scope>
</reference>
<dbReference type="AlphaFoldDB" id="A0A6P3WXR2"/>
<dbReference type="InterPro" id="IPR000326">
    <property type="entry name" value="PAP2/HPO"/>
</dbReference>
<feature type="transmembrane region" description="Helical" evidence="1">
    <location>
        <begin position="166"/>
        <end position="188"/>
    </location>
</feature>
<dbReference type="GO" id="GO:0042392">
    <property type="term" value="F:sphingosine-1-phosphate phosphatase activity"/>
    <property type="evidence" value="ECO:0007669"/>
    <property type="project" value="TreeGrafter"/>
</dbReference>
<gene>
    <name evidence="4" type="primary">LOC106742358</name>
</gene>
<dbReference type="PANTHER" id="PTHR14969">
    <property type="entry name" value="SPHINGOSINE-1-PHOSPHATE PHOSPHOHYDROLASE"/>
    <property type="match status" value="1"/>
</dbReference>
<evidence type="ECO:0000259" key="2">
    <source>
        <dbReference type="SMART" id="SM00014"/>
    </source>
</evidence>
<evidence type="ECO:0000256" key="1">
    <source>
        <dbReference type="SAM" id="Phobius"/>
    </source>
</evidence>
<dbReference type="SUPFAM" id="SSF48317">
    <property type="entry name" value="Acid phosphatase/Vanadium-dependent haloperoxidase"/>
    <property type="match status" value="1"/>
</dbReference>
<protein>
    <submittedName>
        <fullName evidence="4">Presqualene diphosphate phosphatase-like</fullName>
    </submittedName>
</protein>
<name>A0A6P3WXR2_DINQU</name>
<dbReference type="Gene3D" id="1.20.144.10">
    <property type="entry name" value="Phosphatidic acid phosphatase type 2/haloperoxidase"/>
    <property type="match status" value="1"/>
</dbReference>
<keyword evidence="1" id="KW-0472">Membrane</keyword>